<accession>A0A392NMH2</accession>
<dbReference type="AlphaFoldDB" id="A0A392NMH2"/>
<comment type="caution">
    <text evidence="1">The sequence shown here is derived from an EMBL/GenBank/DDBJ whole genome shotgun (WGS) entry which is preliminary data.</text>
</comment>
<sequence length="42" mass="4620">SGCTELLTGFACLTPPLNPRQDSNLDHHVGTKRQSILHYGEI</sequence>
<organism evidence="1 2">
    <name type="scientific">Trifolium medium</name>
    <dbReference type="NCBI Taxonomy" id="97028"/>
    <lineage>
        <taxon>Eukaryota</taxon>
        <taxon>Viridiplantae</taxon>
        <taxon>Streptophyta</taxon>
        <taxon>Embryophyta</taxon>
        <taxon>Tracheophyta</taxon>
        <taxon>Spermatophyta</taxon>
        <taxon>Magnoliopsida</taxon>
        <taxon>eudicotyledons</taxon>
        <taxon>Gunneridae</taxon>
        <taxon>Pentapetalae</taxon>
        <taxon>rosids</taxon>
        <taxon>fabids</taxon>
        <taxon>Fabales</taxon>
        <taxon>Fabaceae</taxon>
        <taxon>Papilionoideae</taxon>
        <taxon>50 kb inversion clade</taxon>
        <taxon>NPAAA clade</taxon>
        <taxon>Hologalegina</taxon>
        <taxon>IRL clade</taxon>
        <taxon>Trifolieae</taxon>
        <taxon>Trifolium</taxon>
    </lineage>
</organism>
<proteinExistence type="predicted"/>
<evidence type="ECO:0000313" key="2">
    <source>
        <dbReference type="Proteomes" id="UP000265520"/>
    </source>
</evidence>
<evidence type="ECO:0000313" key="1">
    <source>
        <dbReference type="EMBL" id="MCI01077.1"/>
    </source>
</evidence>
<dbReference type="EMBL" id="LXQA010045142">
    <property type="protein sequence ID" value="MCI01077.1"/>
    <property type="molecule type" value="Genomic_DNA"/>
</dbReference>
<name>A0A392NMH2_9FABA</name>
<reference evidence="1 2" key="1">
    <citation type="journal article" date="2018" name="Front. Plant Sci.">
        <title>Red Clover (Trifolium pratense) and Zigzag Clover (T. medium) - A Picture of Genomic Similarities and Differences.</title>
        <authorList>
            <person name="Dluhosova J."/>
            <person name="Istvanek J."/>
            <person name="Nedelnik J."/>
            <person name="Repkova J."/>
        </authorList>
    </citation>
    <scope>NUCLEOTIDE SEQUENCE [LARGE SCALE GENOMIC DNA]</scope>
    <source>
        <strain evidence="2">cv. 10/8</strain>
        <tissue evidence="1">Leaf</tissue>
    </source>
</reference>
<protein>
    <submittedName>
        <fullName evidence="1">Uncharacterized protein</fullName>
    </submittedName>
</protein>
<dbReference type="Proteomes" id="UP000265520">
    <property type="component" value="Unassembled WGS sequence"/>
</dbReference>
<keyword evidence="2" id="KW-1185">Reference proteome</keyword>
<feature type="non-terminal residue" evidence="1">
    <location>
        <position position="1"/>
    </location>
</feature>